<evidence type="ECO:0000313" key="3">
    <source>
        <dbReference type="Proteomes" id="UP001351900"/>
    </source>
</evidence>
<evidence type="ECO:0008006" key="4">
    <source>
        <dbReference type="Google" id="ProtNLM"/>
    </source>
</evidence>
<gene>
    <name evidence="2" type="ORF">V2V91_14275</name>
</gene>
<dbReference type="RefSeq" id="WP_331792359.1">
    <property type="nucleotide sequence ID" value="NZ_BAAAUO010000006.1"/>
</dbReference>
<dbReference type="Proteomes" id="UP001351900">
    <property type="component" value="Unassembled WGS sequence"/>
</dbReference>
<reference evidence="2 3" key="1">
    <citation type="submission" date="2024-01" db="EMBL/GenBank/DDBJ databases">
        <title>the genome sequence of strain Microbacterium schleiferi NBRC 15075.</title>
        <authorList>
            <person name="Ding Y."/>
            <person name="Zhang G."/>
        </authorList>
    </citation>
    <scope>NUCLEOTIDE SEQUENCE [LARGE SCALE GENOMIC DNA]</scope>
    <source>
        <strain evidence="2 3">NBRC 15075</strain>
    </source>
</reference>
<comment type="caution">
    <text evidence="2">The sequence shown here is derived from an EMBL/GenBank/DDBJ whole genome shotgun (WGS) entry which is preliminary data.</text>
</comment>
<dbReference type="InterPro" id="IPR036913">
    <property type="entry name" value="YegP-like_sf"/>
</dbReference>
<accession>A0ABU7VBT3</accession>
<name>A0ABU7VBT3_9MICO</name>
<protein>
    <recommendedName>
        <fullName evidence="4">DUF1508 domain-containing protein</fullName>
    </recommendedName>
</protein>
<evidence type="ECO:0000313" key="2">
    <source>
        <dbReference type="EMBL" id="MEF2256287.1"/>
    </source>
</evidence>
<keyword evidence="3" id="KW-1185">Reference proteome</keyword>
<feature type="compositionally biased region" description="Low complexity" evidence="1">
    <location>
        <begin position="58"/>
        <end position="70"/>
    </location>
</feature>
<dbReference type="SUPFAM" id="SSF160113">
    <property type="entry name" value="YegP-like"/>
    <property type="match status" value="1"/>
</dbReference>
<evidence type="ECO:0000256" key="1">
    <source>
        <dbReference type="SAM" id="MobiDB-lite"/>
    </source>
</evidence>
<proteinExistence type="predicted"/>
<sequence length="189" mass="19843">MGVVVVGKEADAGATPSASVLLRTFPSVEDPMVQKWIRFRNTILGDAPVALGTPPAGRSPKASSSTARSSHPGGGVLYWRLVASNNRELGRSALLYQSVDQARRHVERIMSAAAELKIDAVADRSALRRGWVLSLEAAPVMTSARWYTSSSTSVSSAMSALAALQGARVLVGPTRAASTTPIERDSVAG</sequence>
<feature type="region of interest" description="Disordered" evidence="1">
    <location>
        <begin position="50"/>
        <end position="71"/>
    </location>
</feature>
<organism evidence="2 3">
    <name type="scientific">Microbacterium schleiferi</name>
    <dbReference type="NCBI Taxonomy" id="69362"/>
    <lineage>
        <taxon>Bacteria</taxon>
        <taxon>Bacillati</taxon>
        <taxon>Actinomycetota</taxon>
        <taxon>Actinomycetes</taxon>
        <taxon>Micrococcales</taxon>
        <taxon>Microbacteriaceae</taxon>
        <taxon>Microbacterium</taxon>
    </lineage>
</organism>
<dbReference type="Gene3D" id="2.30.29.80">
    <property type="match status" value="1"/>
</dbReference>
<dbReference type="EMBL" id="JAZHOV010000010">
    <property type="protein sequence ID" value="MEF2256287.1"/>
    <property type="molecule type" value="Genomic_DNA"/>
</dbReference>